<keyword evidence="3" id="KW-1185">Reference proteome</keyword>
<evidence type="ECO:0000313" key="2">
    <source>
        <dbReference type="EMBL" id="GAU48164.1"/>
    </source>
</evidence>
<organism evidence="2 3">
    <name type="scientific">Trifolium subterraneum</name>
    <name type="common">Subterranean clover</name>
    <dbReference type="NCBI Taxonomy" id="3900"/>
    <lineage>
        <taxon>Eukaryota</taxon>
        <taxon>Viridiplantae</taxon>
        <taxon>Streptophyta</taxon>
        <taxon>Embryophyta</taxon>
        <taxon>Tracheophyta</taxon>
        <taxon>Spermatophyta</taxon>
        <taxon>Magnoliopsida</taxon>
        <taxon>eudicotyledons</taxon>
        <taxon>Gunneridae</taxon>
        <taxon>Pentapetalae</taxon>
        <taxon>rosids</taxon>
        <taxon>fabids</taxon>
        <taxon>Fabales</taxon>
        <taxon>Fabaceae</taxon>
        <taxon>Papilionoideae</taxon>
        <taxon>50 kb inversion clade</taxon>
        <taxon>NPAAA clade</taxon>
        <taxon>Hologalegina</taxon>
        <taxon>IRL clade</taxon>
        <taxon>Trifolieae</taxon>
        <taxon>Trifolium</taxon>
    </lineage>
</organism>
<feature type="region of interest" description="Disordered" evidence="1">
    <location>
        <begin position="1"/>
        <end position="23"/>
    </location>
</feature>
<name>A0A2Z6NVN9_TRISU</name>
<evidence type="ECO:0000256" key="1">
    <source>
        <dbReference type="SAM" id="MobiDB-lite"/>
    </source>
</evidence>
<dbReference type="AlphaFoldDB" id="A0A2Z6NVN9"/>
<dbReference type="EMBL" id="DF974388">
    <property type="protein sequence ID" value="GAU48164.1"/>
    <property type="molecule type" value="Genomic_DNA"/>
</dbReference>
<reference evidence="3" key="1">
    <citation type="journal article" date="2017" name="Front. Plant Sci.">
        <title>Climate Clever Clovers: New Paradigm to Reduce the Environmental Footprint of Ruminants by Breeding Low Methanogenic Forages Utilizing Haplotype Variation.</title>
        <authorList>
            <person name="Kaur P."/>
            <person name="Appels R."/>
            <person name="Bayer P.E."/>
            <person name="Keeble-Gagnere G."/>
            <person name="Wang J."/>
            <person name="Hirakawa H."/>
            <person name="Shirasawa K."/>
            <person name="Vercoe P."/>
            <person name="Stefanova K."/>
            <person name="Durmic Z."/>
            <person name="Nichols P."/>
            <person name="Revell C."/>
            <person name="Isobe S.N."/>
            <person name="Edwards D."/>
            <person name="Erskine W."/>
        </authorList>
    </citation>
    <scope>NUCLEOTIDE SEQUENCE [LARGE SCALE GENOMIC DNA]</scope>
    <source>
        <strain evidence="3">cv. Daliak</strain>
    </source>
</reference>
<dbReference type="Proteomes" id="UP000242715">
    <property type="component" value="Unassembled WGS sequence"/>
</dbReference>
<sequence>MVGCDIFSSPTSSPIGEPPPIRIHYQPRVSTTEAQVRDQGMLHAFHVSRTSSQPPLIEIVLQTD</sequence>
<protein>
    <submittedName>
        <fullName evidence="2">Uncharacterized protein</fullName>
    </submittedName>
</protein>
<evidence type="ECO:0000313" key="3">
    <source>
        <dbReference type="Proteomes" id="UP000242715"/>
    </source>
</evidence>
<gene>
    <name evidence="2" type="ORF">TSUD_198220</name>
</gene>
<accession>A0A2Z6NVN9</accession>
<proteinExistence type="predicted"/>